<evidence type="ECO:0000256" key="7">
    <source>
        <dbReference type="ARBA" id="ARBA00023136"/>
    </source>
</evidence>
<dbReference type="GO" id="GO:0043093">
    <property type="term" value="P:FtsZ-dependent cytokinesis"/>
    <property type="evidence" value="ECO:0007669"/>
    <property type="project" value="UniProtKB-UniRule"/>
</dbReference>
<dbReference type="PROSITE" id="PS51779">
    <property type="entry name" value="POTRA"/>
    <property type="match status" value="1"/>
</dbReference>
<comment type="function">
    <text evidence="9">Essential cell division protein. May link together the upstream cell division proteins, which are predominantly cytoplasmic, with the downstream cell division proteins, which are predominantly periplasmic. May control correct divisome assembly.</text>
</comment>
<keyword evidence="7 9" id="KW-0472">Membrane</keyword>
<dbReference type="GO" id="GO:0005886">
    <property type="term" value="C:plasma membrane"/>
    <property type="evidence" value="ECO:0007669"/>
    <property type="project" value="UniProtKB-SubCell"/>
</dbReference>
<evidence type="ECO:0000256" key="2">
    <source>
        <dbReference type="ARBA" id="ARBA00022475"/>
    </source>
</evidence>
<gene>
    <name evidence="9 11" type="primary">ftsQ</name>
    <name evidence="11" type="ORF">NTHI1209_00656</name>
</gene>
<evidence type="ECO:0000313" key="11">
    <source>
        <dbReference type="EMBL" id="KIS35053.1"/>
    </source>
</evidence>
<keyword evidence="5 9" id="KW-0812">Transmembrane</keyword>
<dbReference type="Pfam" id="PF03799">
    <property type="entry name" value="FtsQ_DivIB_C"/>
    <property type="match status" value="1"/>
</dbReference>
<dbReference type="GO" id="GO:0032153">
    <property type="term" value="C:cell division site"/>
    <property type="evidence" value="ECO:0007669"/>
    <property type="project" value="UniProtKB-UniRule"/>
</dbReference>
<dbReference type="InterPro" id="IPR005548">
    <property type="entry name" value="Cell_div_FtsQ/DivIB_C"/>
</dbReference>
<dbReference type="PANTHER" id="PTHR35851:SF1">
    <property type="entry name" value="CELL DIVISION PROTEIN FTSQ"/>
    <property type="match status" value="1"/>
</dbReference>
<evidence type="ECO:0000256" key="9">
    <source>
        <dbReference type="HAMAP-Rule" id="MF_00911"/>
    </source>
</evidence>
<keyword evidence="8 9" id="KW-0131">Cell cycle</keyword>
<organism evidence="11 12">
    <name type="scientific">Haemophilus influenzae</name>
    <dbReference type="NCBI Taxonomy" id="727"/>
    <lineage>
        <taxon>Bacteria</taxon>
        <taxon>Pseudomonadati</taxon>
        <taxon>Pseudomonadota</taxon>
        <taxon>Gammaproteobacteria</taxon>
        <taxon>Pasteurellales</taxon>
        <taxon>Pasteurellaceae</taxon>
        <taxon>Haemophilus</taxon>
    </lineage>
</organism>
<reference evidence="11 12" key="1">
    <citation type="submission" date="2014-05" db="EMBL/GenBank/DDBJ databases">
        <title>Methylome analysis of the phasevarions of Haemophilus influenzae.</title>
        <authorList>
            <person name="Atack J.M."/>
            <person name="Fox K.L."/>
            <person name="Power P.M."/>
            <person name="Clark T."/>
            <person name="Jurcisek J."/>
            <person name="Korlach J."/>
            <person name="Bakaletz L.O."/>
            <person name="Jennings M.P."/>
        </authorList>
    </citation>
    <scope>NUCLEOTIDE SEQUENCE [LARGE SCALE GENOMIC DNA]</scope>
    <source>
        <strain evidence="11 12">1209</strain>
    </source>
</reference>
<dbReference type="PATRIC" id="fig|727.564.peg.37"/>
<sequence length="254" mass="29351">MNILKRKTPQNIRFGEQKPKYYFHIRAFAVLLGVFFLLGVYFNWQSILEKMDDKPISAFALVGQNTFTTADDIKESLLKMGELKGFWGQDVAPIQEQIEALPWVKGAIVRKMWPNRLSIWVSEYQPVAFWNQNQFVTLDGIVFQLPSVRLTAKNLPYLGGPDYQSLKVIETWNQIYINLKSNNIMAKGINIDDRGAWQVRLDNDIVLKLGRGDWKSKLERFVTIYPQIDVPENKKIDYIDLRYTAGAAVGMVDR</sequence>
<evidence type="ECO:0000256" key="6">
    <source>
        <dbReference type="ARBA" id="ARBA00022989"/>
    </source>
</evidence>
<dbReference type="Pfam" id="PF08478">
    <property type="entry name" value="POTRA_1"/>
    <property type="match status" value="1"/>
</dbReference>
<dbReference type="AlphaFoldDB" id="A0A0D0GZW8"/>
<evidence type="ECO:0000256" key="3">
    <source>
        <dbReference type="ARBA" id="ARBA00022519"/>
    </source>
</evidence>
<dbReference type="RefSeq" id="WP_005663885.1">
    <property type="nucleotide sequence ID" value="NZ_CP089168.1"/>
</dbReference>
<evidence type="ECO:0000259" key="10">
    <source>
        <dbReference type="PROSITE" id="PS51779"/>
    </source>
</evidence>
<protein>
    <recommendedName>
        <fullName evidence="9">Cell division protein FtsQ</fullName>
    </recommendedName>
</protein>
<evidence type="ECO:0000256" key="1">
    <source>
        <dbReference type="ARBA" id="ARBA00004370"/>
    </source>
</evidence>
<dbReference type="EMBL" id="JMQP01000002">
    <property type="protein sequence ID" value="KIS35053.1"/>
    <property type="molecule type" value="Genomic_DNA"/>
</dbReference>
<evidence type="ECO:0000256" key="8">
    <source>
        <dbReference type="ARBA" id="ARBA00023306"/>
    </source>
</evidence>
<dbReference type="InterPro" id="IPR034746">
    <property type="entry name" value="POTRA"/>
</dbReference>
<dbReference type="GO" id="GO:0090529">
    <property type="term" value="P:cell septum assembly"/>
    <property type="evidence" value="ECO:0007669"/>
    <property type="project" value="InterPro"/>
</dbReference>
<keyword evidence="4 9" id="KW-0132">Cell division</keyword>
<accession>A0A0D0GZW8</accession>
<evidence type="ECO:0000256" key="4">
    <source>
        <dbReference type="ARBA" id="ARBA00022618"/>
    </source>
</evidence>
<proteinExistence type="inferred from homology"/>
<name>A0A0D0GZW8_HAEIF</name>
<dbReference type="Gene3D" id="3.40.50.11690">
    <property type="entry name" value="Cell division protein FtsQ/DivIB"/>
    <property type="match status" value="1"/>
</dbReference>
<keyword evidence="2 9" id="KW-1003">Cell membrane</keyword>
<comment type="caution">
    <text evidence="11">The sequence shown here is derived from an EMBL/GenBank/DDBJ whole genome shotgun (WGS) entry which is preliminary data.</text>
</comment>
<dbReference type="Proteomes" id="UP000050700">
    <property type="component" value="Unassembled WGS sequence"/>
</dbReference>
<comment type="subunit">
    <text evidence="9">Part of a complex composed of FtsB, FtsL and FtsQ.</text>
</comment>
<feature type="domain" description="POTRA" evidence="10">
    <location>
        <begin position="54"/>
        <end position="124"/>
    </location>
</feature>
<dbReference type="Gene3D" id="3.10.20.310">
    <property type="entry name" value="membrane protein fhac"/>
    <property type="match status" value="1"/>
</dbReference>
<evidence type="ECO:0000256" key="5">
    <source>
        <dbReference type="ARBA" id="ARBA00022692"/>
    </source>
</evidence>
<feature type="transmembrane region" description="Helical" evidence="9">
    <location>
        <begin position="21"/>
        <end position="44"/>
    </location>
</feature>
<dbReference type="InterPro" id="IPR026579">
    <property type="entry name" value="FtsQ"/>
</dbReference>
<dbReference type="InterPro" id="IPR013685">
    <property type="entry name" value="POTRA_FtsQ_type"/>
</dbReference>
<dbReference type="InterPro" id="IPR045335">
    <property type="entry name" value="FtsQ_C_sf"/>
</dbReference>
<dbReference type="PANTHER" id="PTHR35851">
    <property type="entry name" value="CELL DIVISION PROTEIN FTSQ"/>
    <property type="match status" value="1"/>
</dbReference>
<dbReference type="HAMAP" id="MF_00911">
    <property type="entry name" value="FtsQ_subfam"/>
    <property type="match status" value="1"/>
</dbReference>
<keyword evidence="6 9" id="KW-1133">Transmembrane helix</keyword>
<evidence type="ECO:0000313" key="12">
    <source>
        <dbReference type="Proteomes" id="UP000050700"/>
    </source>
</evidence>
<comment type="similarity">
    <text evidence="9">Belongs to the FtsQ/DivIB family. FtsQ subfamily.</text>
</comment>
<comment type="subcellular location">
    <subcellularLocation>
        <location evidence="9">Cell inner membrane</location>
        <topology evidence="9">Single-pass type II membrane protein</topology>
    </subcellularLocation>
    <subcellularLocation>
        <location evidence="1">Membrane</location>
    </subcellularLocation>
    <text evidence="9">Localizes to the division septum.</text>
</comment>
<keyword evidence="3 9" id="KW-0997">Cell inner membrane</keyword>